<dbReference type="EC" id="2.3.2.27" evidence="15"/>
<dbReference type="Pfam" id="PF08647">
    <property type="entry name" value="BRE1"/>
    <property type="match status" value="1"/>
</dbReference>
<name>A0A427YLK2_9TREE</name>
<sequence>MNADLKRVRDTSLEDAPSPTAKRRALSFSSPPIDSSDDSGMEDWMKVVEVRRKEAIYRQMLEYRRSYEEEARRADALEAQRRVLEASVQAVEVCWTQLVNAVRDLAGRQDNEIKDEQVLEPVLEPRIAQPALGEALAKRLPQTKQLIHRFVDLASRNSIQPTGNEELQRRCQTLQAEASSLRSNSALLQSQISTLTESRDTYHRDLQKAQKALDRQRMEHDKAEVEWSQARDRDNEAGTPGPGRPNGSGHATPNGKVEEDVKPLGNGAAPALLPDTTELEQLAQSRLQQLETLRADHVALQQEHDRLKQLAHHPSEAALRESPFFQIYLHQLSTHTDRANYFQTSFQAAEANLDKLRTSNQDFRDAVNAEAKAESDALRQQIAKQNSDLARLRGQRDEMNAELTERRSRETEKMRHGEQMEALASSRQDRIGFLTSEVRRLKGRLGAEAGSKGYLEFLREGGIDGDYVKDLEARVADAEGRATALSQTTDTTAQAEGEARVELEKARRALDKYELVLGPNPDAAGDITALAQRLEAADKDKAALQLQLGEAEAATNALYTEVEGLSKLWEASERTVSSKVFELKDTELKIARLQTEKAKADNKYFQAMRSKDAIDAEGKLAQRTVEKQLKLLERAQEVERSLNAQISAYEKALTSVKNDALALQTQLAGVAAEKTQLEVRLQHSQSSLADAQQIMHQRVAEANAEKAARDRLQEEVEAGQRAVKKLKERQEIVSASGGSVSANEVQMKDERDKLLKLLRCSCCEQNFKQQVITKCMHTFCKQCLDARVASRQRKCPACGLAFAKEDIQTLYWQ</sequence>
<feature type="domain" description="RING-type" evidence="18">
    <location>
        <begin position="760"/>
        <end position="798"/>
    </location>
</feature>
<evidence type="ECO:0000313" key="20">
    <source>
        <dbReference type="Proteomes" id="UP000279259"/>
    </source>
</evidence>
<proteinExistence type="inferred from homology"/>
<feature type="compositionally biased region" description="Basic and acidic residues" evidence="17">
    <location>
        <begin position="1"/>
        <end position="12"/>
    </location>
</feature>
<feature type="region of interest" description="Disordered" evidence="17">
    <location>
        <begin position="1"/>
        <end position="39"/>
    </location>
</feature>
<dbReference type="Proteomes" id="UP000279259">
    <property type="component" value="Unassembled WGS sequence"/>
</dbReference>
<evidence type="ECO:0000256" key="1">
    <source>
        <dbReference type="ARBA" id="ARBA00000900"/>
    </source>
</evidence>
<evidence type="ECO:0000256" key="17">
    <source>
        <dbReference type="SAM" id="MobiDB-lite"/>
    </source>
</evidence>
<comment type="function">
    <text evidence="13">E3 ubiquitin-protein ligase that mediates monoubiquitination of histone H2B to form H2BK123ub1. H2BK123ub1 gives a specific tag for epigenetic transcriptional activation and is also a prerequisite for H3K4me and H3K79me formation.</text>
</comment>
<dbReference type="PROSITE" id="PS50089">
    <property type="entry name" value="ZF_RING_2"/>
    <property type="match status" value="1"/>
</dbReference>
<evidence type="ECO:0000256" key="10">
    <source>
        <dbReference type="ARBA" id="ARBA00022853"/>
    </source>
</evidence>
<dbReference type="STRING" id="1890683.A0A427YLK2"/>
<accession>A0A427YLK2</accession>
<evidence type="ECO:0000256" key="5">
    <source>
        <dbReference type="ARBA" id="ARBA00022679"/>
    </source>
</evidence>
<dbReference type="GO" id="GO:0006325">
    <property type="term" value="P:chromatin organization"/>
    <property type="evidence" value="ECO:0007669"/>
    <property type="project" value="UniProtKB-KW"/>
</dbReference>
<dbReference type="EMBL" id="RSCD01000007">
    <property type="protein sequence ID" value="RSH91929.1"/>
    <property type="molecule type" value="Genomic_DNA"/>
</dbReference>
<comment type="subcellular location">
    <subcellularLocation>
        <location evidence="2 15">Nucleus</location>
    </subcellularLocation>
</comment>
<dbReference type="SUPFAM" id="SSF57850">
    <property type="entry name" value="RING/U-box"/>
    <property type="match status" value="1"/>
</dbReference>
<keyword evidence="12 15" id="KW-0539">Nucleus</keyword>
<dbReference type="GO" id="GO:0016567">
    <property type="term" value="P:protein ubiquitination"/>
    <property type="evidence" value="ECO:0007669"/>
    <property type="project" value="UniProtKB-UniRule"/>
</dbReference>
<dbReference type="PANTHER" id="PTHR23163:SF0">
    <property type="entry name" value="E3 UBIQUITIN-PROTEIN LIGASE BRE1"/>
    <property type="match status" value="1"/>
</dbReference>
<dbReference type="CDD" id="cd16499">
    <property type="entry name" value="RING-HC_Bre1-like"/>
    <property type="match status" value="1"/>
</dbReference>
<dbReference type="GO" id="GO:0005634">
    <property type="term" value="C:nucleus"/>
    <property type="evidence" value="ECO:0007669"/>
    <property type="project" value="UniProtKB-SubCell"/>
</dbReference>
<dbReference type="SMART" id="SM00184">
    <property type="entry name" value="RING"/>
    <property type="match status" value="1"/>
</dbReference>
<evidence type="ECO:0000256" key="15">
    <source>
        <dbReference type="RuleBase" id="RU365038"/>
    </source>
</evidence>
<dbReference type="GO" id="GO:0033503">
    <property type="term" value="C:HULC complex"/>
    <property type="evidence" value="ECO:0007669"/>
    <property type="project" value="TreeGrafter"/>
</dbReference>
<feature type="coiled-coil region" evidence="16">
    <location>
        <begin position="60"/>
        <end position="87"/>
    </location>
</feature>
<dbReference type="GO" id="GO:0061630">
    <property type="term" value="F:ubiquitin protein ligase activity"/>
    <property type="evidence" value="ECO:0007669"/>
    <property type="project" value="UniProtKB-EC"/>
</dbReference>
<evidence type="ECO:0000259" key="18">
    <source>
        <dbReference type="PROSITE" id="PS50089"/>
    </source>
</evidence>
<evidence type="ECO:0000256" key="7">
    <source>
        <dbReference type="ARBA" id="ARBA00022771"/>
    </source>
</evidence>
<keyword evidence="20" id="KW-1185">Reference proteome</keyword>
<keyword evidence="7 14" id="KW-0863">Zinc-finger</keyword>
<dbReference type="InterPro" id="IPR058643">
    <property type="entry name" value="BRE1-like_CC"/>
</dbReference>
<dbReference type="PANTHER" id="PTHR23163">
    <property type="entry name" value="RING FINGER PROTEIN-RELATED"/>
    <property type="match status" value="1"/>
</dbReference>
<dbReference type="PROSITE" id="PS00518">
    <property type="entry name" value="ZF_RING_1"/>
    <property type="match status" value="1"/>
</dbReference>
<keyword evidence="11 15" id="KW-0175">Coiled coil</keyword>
<dbReference type="GO" id="GO:0008270">
    <property type="term" value="F:zinc ion binding"/>
    <property type="evidence" value="ECO:0007669"/>
    <property type="project" value="UniProtKB-KW"/>
</dbReference>
<feature type="compositionally biased region" description="Basic and acidic residues" evidence="17">
    <location>
        <begin position="207"/>
        <end position="236"/>
    </location>
</feature>
<comment type="pathway">
    <text evidence="3 15">Protein modification; protein ubiquitination.</text>
</comment>
<dbReference type="InterPro" id="IPR013956">
    <property type="entry name" value="E3_ubiquit_lig_Bre1"/>
</dbReference>
<dbReference type="InterPro" id="IPR018957">
    <property type="entry name" value="Znf_C3HC4_RING-type"/>
</dbReference>
<gene>
    <name evidence="19" type="ORF">EHS25_009299</name>
</gene>
<evidence type="ECO:0000256" key="4">
    <source>
        <dbReference type="ARBA" id="ARBA00005555"/>
    </source>
</evidence>
<feature type="region of interest" description="Disordered" evidence="17">
    <location>
        <begin position="400"/>
        <end position="424"/>
    </location>
</feature>
<evidence type="ECO:0000256" key="13">
    <source>
        <dbReference type="ARBA" id="ARBA00059679"/>
    </source>
</evidence>
<dbReference type="Gene3D" id="3.30.40.10">
    <property type="entry name" value="Zinc/RING finger domain, C3HC4 (zinc finger)"/>
    <property type="match status" value="1"/>
</dbReference>
<dbReference type="InterPro" id="IPR001841">
    <property type="entry name" value="Znf_RING"/>
</dbReference>
<feature type="compositionally biased region" description="Basic and acidic residues" evidence="17">
    <location>
        <begin position="400"/>
        <end position="419"/>
    </location>
</feature>
<evidence type="ECO:0000256" key="3">
    <source>
        <dbReference type="ARBA" id="ARBA00004906"/>
    </source>
</evidence>
<evidence type="ECO:0000313" key="19">
    <source>
        <dbReference type="EMBL" id="RSH91929.1"/>
    </source>
</evidence>
<feature type="coiled-coil region" evidence="16">
    <location>
        <begin position="527"/>
        <end position="554"/>
    </location>
</feature>
<feature type="region of interest" description="Disordered" evidence="17">
    <location>
        <begin position="207"/>
        <end position="267"/>
    </location>
</feature>
<dbReference type="InterPro" id="IPR017907">
    <property type="entry name" value="Znf_RING_CS"/>
</dbReference>
<dbReference type="InterPro" id="IPR013083">
    <property type="entry name" value="Znf_RING/FYVE/PHD"/>
</dbReference>
<dbReference type="UniPathway" id="UPA00143"/>
<comment type="caution">
    <text evidence="19">The sequence shown here is derived from an EMBL/GenBank/DDBJ whole genome shotgun (WGS) entry which is preliminary data.</text>
</comment>
<comment type="similarity">
    <text evidence="4 15">Belongs to the BRE1 family.</text>
</comment>
<feature type="coiled-coil region" evidence="16">
    <location>
        <begin position="583"/>
        <end position="652"/>
    </location>
</feature>
<keyword evidence="5 15" id="KW-0808">Transferase</keyword>
<evidence type="ECO:0000256" key="2">
    <source>
        <dbReference type="ARBA" id="ARBA00004123"/>
    </source>
</evidence>
<keyword evidence="9 15" id="KW-0862">Zinc</keyword>
<keyword evidence="6 15" id="KW-0479">Metal-binding</keyword>
<evidence type="ECO:0000256" key="16">
    <source>
        <dbReference type="SAM" id="Coils"/>
    </source>
</evidence>
<evidence type="ECO:0000256" key="6">
    <source>
        <dbReference type="ARBA" id="ARBA00022723"/>
    </source>
</evidence>
<keyword evidence="8 15" id="KW-0833">Ubl conjugation pathway</keyword>
<dbReference type="Pfam" id="PF26095">
    <property type="entry name" value="CC_Bre1"/>
    <property type="match status" value="1"/>
</dbReference>
<feature type="coiled-coil region" evidence="16">
    <location>
        <begin position="702"/>
        <end position="729"/>
    </location>
</feature>
<protein>
    <recommendedName>
        <fullName evidence="15">E3 ubiquitin protein ligase</fullName>
        <ecNumber evidence="15">2.3.2.27</ecNumber>
    </recommendedName>
</protein>
<organism evidence="19 20">
    <name type="scientific">Saitozyma podzolica</name>
    <dbReference type="NCBI Taxonomy" id="1890683"/>
    <lineage>
        <taxon>Eukaryota</taxon>
        <taxon>Fungi</taxon>
        <taxon>Dikarya</taxon>
        <taxon>Basidiomycota</taxon>
        <taxon>Agaricomycotina</taxon>
        <taxon>Tremellomycetes</taxon>
        <taxon>Tremellales</taxon>
        <taxon>Trimorphomycetaceae</taxon>
        <taxon>Saitozyma</taxon>
    </lineage>
</organism>
<evidence type="ECO:0000256" key="14">
    <source>
        <dbReference type="PROSITE-ProRule" id="PRU00175"/>
    </source>
</evidence>
<reference evidence="19 20" key="1">
    <citation type="submission" date="2018-11" db="EMBL/GenBank/DDBJ databases">
        <title>Genome sequence of Saitozyma podzolica DSM 27192.</title>
        <authorList>
            <person name="Aliyu H."/>
            <person name="Gorte O."/>
            <person name="Ochsenreither K."/>
        </authorList>
    </citation>
    <scope>NUCLEOTIDE SEQUENCE [LARGE SCALE GENOMIC DNA]</scope>
    <source>
        <strain evidence="19 20">DSM 27192</strain>
    </source>
</reference>
<keyword evidence="10 15" id="KW-0156">Chromatin regulator</keyword>
<dbReference type="Pfam" id="PF00097">
    <property type="entry name" value="zf-C3HC4"/>
    <property type="match status" value="1"/>
</dbReference>
<evidence type="ECO:0000256" key="8">
    <source>
        <dbReference type="ARBA" id="ARBA00022786"/>
    </source>
</evidence>
<evidence type="ECO:0000256" key="12">
    <source>
        <dbReference type="ARBA" id="ARBA00023242"/>
    </source>
</evidence>
<evidence type="ECO:0000256" key="11">
    <source>
        <dbReference type="ARBA" id="ARBA00023054"/>
    </source>
</evidence>
<evidence type="ECO:0000256" key="9">
    <source>
        <dbReference type="ARBA" id="ARBA00022833"/>
    </source>
</evidence>
<dbReference type="OrthoDB" id="10266039at2759"/>
<comment type="catalytic activity">
    <reaction evidence="1 15">
        <text>S-ubiquitinyl-[E2 ubiquitin-conjugating enzyme]-L-cysteine + [acceptor protein]-L-lysine = [E2 ubiquitin-conjugating enzyme]-L-cysteine + N(6)-ubiquitinyl-[acceptor protein]-L-lysine.</text>
        <dbReference type="EC" id="2.3.2.27"/>
    </reaction>
</comment>
<dbReference type="AlphaFoldDB" id="A0A427YLK2"/>